<organism evidence="9 10">
    <name type="scientific">Halolactibacillus halophilus</name>
    <dbReference type="NCBI Taxonomy" id="306540"/>
    <lineage>
        <taxon>Bacteria</taxon>
        <taxon>Bacillati</taxon>
        <taxon>Bacillota</taxon>
        <taxon>Bacilli</taxon>
        <taxon>Bacillales</taxon>
        <taxon>Bacillaceae</taxon>
        <taxon>Halolactibacillus</taxon>
    </lineage>
</organism>
<keyword evidence="6 7" id="KW-0472">Membrane</keyword>
<evidence type="ECO:0000313" key="11">
    <source>
        <dbReference type="Proteomes" id="UP000321547"/>
    </source>
</evidence>
<keyword evidence="5" id="KW-0777">Teichoic acid biosynthesis</keyword>
<dbReference type="InterPro" id="IPR043148">
    <property type="entry name" value="TagF_C"/>
</dbReference>
<dbReference type="Proteomes" id="UP000242243">
    <property type="component" value="Unassembled WGS sequence"/>
</dbReference>
<dbReference type="EMBL" id="FOXC01000021">
    <property type="protein sequence ID" value="SFP45431.1"/>
    <property type="molecule type" value="Genomic_DNA"/>
</dbReference>
<comment type="similarity">
    <text evidence="2">Belongs to the CDP-glycerol glycerophosphotransferase family.</text>
</comment>
<proteinExistence type="inferred from homology"/>
<dbReference type="EMBL" id="BJWI01000061">
    <property type="protein sequence ID" value="GEM02802.1"/>
    <property type="molecule type" value="Genomic_DNA"/>
</dbReference>
<evidence type="ECO:0000256" key="1">
    <source>
        <dbReference type="ARBA" id="ARBA00004202"/>
    </source>
</evidence>
<dbReference type="Proteomes" id="UP000321547">
    <property type="component" value="Unassembled WGS sequence"/>
</dbReference>
<protein>
    <submittedName>
        <fullName evidence="9">CDP-glycerol glycerophosphotransferase</fullName>
    </submittedName>
</protein>
<dbReference type="AlphaFoldDB" id="A0A1I5QHA5"/>
<evidence type="ECO:0000313" key="8">
    <source>
        <dbReference type="EMBL" id="GEM02802.1"/>
    </source>
</evidence>
<evidence type="ECO:0000256" key="5">
    <source>
        <dbReference type="ARBA" id="ARBA00022944"/>
    </source>
</evidence>
<dbReference type="Gene3D" id="3.40.50.12580">
    <property type="match status" value="1"/>
</dbReference>
<evidence type="ECO:0000256" key="7">
    <source>
        <dbReference type="SAM" id="Phobius"/>
    </source>
</evidence>
<dbReference type="PANTHER" id="PTHR37316">
    <property type="entry name" value="TEICHOIC ACID GLYCEROL-PHOSPHATE PRIMASE"/>
    <property type="match status" value="1"/>
</dbReference>
<feature type="transmembrane region" description="Helical" evidence="7">
    <location>
        <begin position="12"/>
        <end position="29"/>
    </location>
</feature>
<dbReference type="GO" id="GO:0005886">
    <property type="term" value="C:plasma membrane"/>
    <property type="evidence" value="ECO:0007669"/>
    <property type="project" value="UniProtKB-SubCell"/>
</dbReference>
<sequence length="395" mass="47007">MIKKQLRKTVRKAISFLYFILFKLFLLLPQQNKIIFESFHGKQFSDNPRAIYEYLQGINVPNLKLIWAIDRRASRLLKDNRFTSVKRLSPMWVYHMATSKYWVTNTRLPLWIPKVAKISYVQTWHGTPLKKLGVDIDDVKMPGTNTENYKKGFLQDSSKWDYLISQNVFSTEQFRRAFNYDGEILECGYPRNDYLINNNNYDYIKILKHRLGIDSNKKIIMYAPTWRDDEFINVGHYKFNLKLELTLLKSYLKDDFIILIRAHYLISEKLDLNIFEGFAINVSEYEDIRDLYLVSDMLITDYSSVFFDYSLLERPILLYAYDLEKYQHKLRGFYLDIEELPFPICRTTEEVLNLIKLIDFNEKVNFSQEYKERFNAIDNGTAAKCVVEQVILSDI</sequence>
<dbReference type="InterPro" id="IPR043149">
    <property type="entry name" value="TagF_N"/>
</dbReference>
<dbReference type="InterPro" id="IPR051612">
    <property type="entry name" value="Teichoic_Acid_Biosynth"/>
</dbReference>
<dbReference type="GO" id="GO:0019350">
    <property type="term" value="P:teichoic acid biosynthetic process"/>
    <property type="evidence" value="ECO:0007669"/>
    <property type="project" value="UniProtKB-KW"/>
</dbReference>
<name>A0A1I5QHA5_9BACI</name>
<evidence type="ECO:0000256" key="4">
    <source>
        <dbReference type="ARBA" id="ARBA00022679"/>
    </source>
</evidence>
<comment type="subcellular location">
    <subcellularLocation>
        <location evidence="1">Cell membrane</location>
        <topology evidence="1">Peripheral membrane protein</topology>
    </subcellularLocation>
</comment>
<dbReference type="OrthoDB" id="9811865at2"/>
<keyword evidence="7" id="KW-1133">Transmembrane helix</keyword>
<keyword evidence="4 9" id="KW-0808">Transferase</keyword>
<accession>A0A1I5QHA5</accession>
<dbReference type="RefSeq" id="WP_089832351.1">
    <property type="nucleotide sequence ID" value="NZ_BJWI01000061.1"/>
</dbReference>
<evidence type="ECO:0000313" key="10">
    <source>
        <dbReference type="Proteomes" id="UP000242243"/>
    </source>
</evidence>
<reference evidence="8 11" key="2">
    <citation type="submission" date="2019-07" db="EMBL/GenBank/DDBJ databases">
        <title>Whole genome shotgun sequence of Halolactibacillus halophilus NBRC 100868.</title>
        <authorList>
            <person name="Hosoyama A."/>
            <person name="Uohara A."/>
            <person name="Ohji S."/>
            <person name="Ichikawa N."/>
        </authorList>
    </citation>
    <scope>NUCLEOTIDE SEQUENCE [LARGE SCALE GENOMIC DNA]</scope>
    <source>
        <strain evidence="8 11">NBRC 100868</strain>
    </source>
</reference>
<evidence type="ECO:0000256" key="6">
    <source>
        <dbReference type="ARBA" id="ARBA00023136"/>
    </source>
</evidence>
<keyword evidence="11" id="KW-1185">Reference proteome</keyword>
<dbReference type="Pfam" id="PF04464">
    <property type="entry name" value="Glyphos_transf"/>
    <property type="match status" value="1"/>
</dbReference>
<dbReference type="InterPro" id="IPR007554">
    <property type="entry name" value="Glycerophosphate_synth"/>
</dbReference>
<evidence type="ECO:0000313" key="9">
    <source>
        <dbReference type="EMBL" id="SFP45431.1"/>
    </source>
</evidence>
<evidence type="ECO:0000256" key="3">
    <source>
        <dbReference type="ARBA" id="ARBA00022475"/>
    </source>
</evidence>
<keyword evidence="3" id="KW-1003">Cell membrane</keyword>
<dbReference type="GO" id="GO:0047355">
    <property type="term" value="F:CDP-glycerol glycerophosphotransferase activity"/>
    <property type="evidence" value="ECO:0007669"/>
    <property type="project" value="InterPro"/>
</dbReference>
<dbReference type="STRING" id="306540.SAMN05421839_12141"/>
<keyword evidence="7" id="KW-0812">Transmembrane</keyword>
<dbReference type="PANTHER" id="PTHR37316:SF3">
    <property type="entry name" value="TEICHOIC ACID GLYCEROL-PHOSPHATE TRANSFERASE"/>
    <property type="match status" value="1"/>
</dbReference>
<evidence type="ECO:0000256" key="2">
    <source>
        <dbReference type="ARBA" id="ARBA00010488"/>
    </source>
</evidence>
<reference evidence="9 10" key="1">
    <citation type="submission" date="2016-10" db="EMBL/GenBank/DDBJ databases">
        <authorList>
            <person name="de Groot N.N."/>
        </authorList>
    </citation>
    <scope>NUCLEOTIDE SEQUENCE [LARGE SCALE GENOMIC DNA]</scope>
    <source>
        <strain evidence="9 10">DSM 17073</strain>
    </source>
</reference>
<dbReference type="SUPFAM" id="SSF53756">
    <property type="entry name" value="UDP-Glycosyltransferase/glycogen phosphorylase"/>
    <property type="match status" value="1"/>
</dbReference>
<dbReference type="Gene3D" id="3.40.50.11820">
    <property type="match status" value="1"/>
</dbReference>
<gene>
    <name evidence="8" type="ORF">HHA03_23340</name>
    <name evidence="9" type="ORF">SAMN05421839_12141</name>
</gene>